<feature type="domain" description="Nudix hydrolase" evidence="9">
    <location>
        <begin position="138"/>
        <end position="265"/>
    </location>
</feature>
<evidence type="ECO:0000259" key="9">
    <source>
        <dbReference type="PROSITE" id="PS51462"/>
    </source>
</evidence>
<dbReference type="Gene3D" id="3.90.79.10">
    <property type="entry name" value="Nucleoside Triphosphate Pyrophosphohydrolase"/>
    <property type="match status" value="1"/>
</dbReference>
<dbReference type="CDD" id="cd03429">
    <property type="entry name" value="NUDIX_NADH_pyrophosphatase_Nudt13"/>
    <property type="match status" value="1"/>
</dbReference>
<dbReference type="Gene3D" id="3.90.79.20">
    <property type="match status" value="1"/>
</dbReference>
<dbReference type="InterPro" id="IPR015376">
    <property type="entry name" value="Znr_NADH_PPase"/>
</dbReference>
<feature type="binding site" evidence="8">
    <location>
        <position position="195"/>
    </location>
    <ligand>
        <name>a divalent metal cation</name>
        <dbReference type="ChEBI" id="CHEBI:60240"/>
        <label>1</label>
    </ligand>
</feature>
<comment type="subunit">
    <text evidence="8">Homodimer.</text>
</comment>
<dbReference type="InterPro" id="IPR022925">
    <property type="entry name" value="RNA_Hydrolase_NudC"/>
</dbReference>
<keyword evidence="11" id="KW-1185">Reference proteome</keyword>
<feature type="binding site" evidence="8">
    <location>
        <position position="258"/>
    </location>
    <ligand>
        <name>substrate</name>
    </ligand>
</feature>
<dbReference type="InterPro" id="IPR000086">
    <property type="entry name" value="NUDIX_hydrolase_dom"/>
</dbReference>
<dbReference type="PANTHER" id="PTHR42904:SF6">
    <property type="entry name" value="NAD-CAPPED RNA HYDROLASE NUDT12"/>
    <property type="match status" value="1"/>
</dbReference>
<evidence type="ECO:0000256" key="2">
    <source>
        <dbReference type="ARBA" id="ARBA00022723"/>
    </source>
</evidence>
<dbReference type="PROSITE" id="PS51462">
    <property type="entry name" value="NUDIX"/>
    <property type="match status" value="1"/>
</dbReference>
<comment type="cofactor">
    <cofactor evidence="8">
        <name>Mg(2+)</name>
        <dbReference type="ChEBI" id="CHEBI:18420"/>
    </cofactor>
    <cofactor evidence="8">
        <name>Mn(2+)</name>
        <dbReference type="ChEBI" id="CHEBI:29035"/>
    </cofactor>
    <text evidence="8">Divalent metal cations. Mg(2+) or Mn(2+).</text>
</comment>
<keyword evidence="8" id="KW-0862">Zinc</keyword>
<evidence type="ECO:0000256" key="5">
    <source>
        <dbReference type="ARBA" id="ARBA00023027"/>
    </source>
</evidence>
<feature type="binding site" evidence="8">
    <location>
        <position position="132"/>
    </location>
    <ligand>
        <name>Zn(2+)</name>
        <dbReference type="ChEBI" id="CHEBI:29105"/>
    </ligand>
</feature>
<feature type="binding site" evidence="8">
    <location>
        <position position="191"/>
    </location>
    <ligand>
        <name>a divalent metal cation</name>
        <dbReference type="ChEBI" id="CHEBI:60240"/>
        <label>2</label>
    </ligand>
</feature>
<evidence type="ECO:0000313" key="11">
    <source>
        <dbReference type="Proteomes" id="UP001595803"/>
    </source>
</evidence>
<feature type="binding site" evidence="8">
    <location>
        <position position="236"/>
    </location>
    <ligand>
        <name>a divalent metal cation</name>
        <dbReference type="ChEBI" id="CHEBI:60240"/>
        <label>1</label>
    </ligand>
</feature>
<evidence type="ECO:0000256" key="4">
    <source>
        <dbReference type="ARBA" id="ARBA00022842"/>
    </source>
</evidence>
<comment type="catalytic activity">
    <reaction evidence="8">
        <text>NADH + H2O = reduced beta-nicotinamide D-ribonucleotide + AMP + 2 H(+)</text>
        <dbReference type="Rhea" id="RHEA:48868"/>
        <dbReference type="ChEBI" id="CHEBI:15377"/>
        <dbReference type="ChEBI" id="CHEBI:15378"/>
        <dbReference type="ChEBI" id="CHEBI:57945"/>
        <dbReference type="ChEBI" id="CHEBI:90832"/>
        <dbReference type="ChEBI" id="CHEBI:456215"/>
        <dbReference type="EC" id="3.6.1.22"/>
    </reaction>
</comment>
<reference evidence="11" key="1">
    <citation type="journal article" date="2019" name="Int. J. Syst. Evol. Microbiol.">
        <title>The Global Catalogue of Microorganisms (GCM) 10K type strain sequencing project: providing services to taxonomists for standard genome sequencing and annotation.</title>
        <authorList>
            <consortium name="The Broad Institute Genomics Platform"/>
            <consortium name="The Broad Institute Genome Sequencing Center for Infectious Disease"/>
            <person name="Wu L."/>
            <person name="Ma J."/>
        </authorList>
    </citation>
    <scope>NUCLEOTIDE SEQUENCE [LARGE SCALE GENOMIC DNA]</scope>
    <source>
        <strain evidence="11">CCTCC AB 2017081</strain>
    </source>
</reference>
<comment type="catalytic activity">
    <reaction evidence="7">
        <text>a 5'-end NAD(+)-phospho-ribonucleoside in mRNA + H2O = a 5'-end phospho-adenosine-phospho-ribonucleoside in mRNA + beta-nicotinamide D-ribonucleotide + 2 H(+)</text>
        <dbReference type="Rhea" id="RHEA:60876"/>
        <dbReference type="Rhea" id="RHEA-COMP:15698"/>
        <dbReference type="Rhea" id="RHEA-COMP:15719"/>
        <dbReference type="ChEBI" id="CHEBI:14649"/>
        <dbReference type="ChEBI" id="CHEBI:15377"/>
        <dbReference type="ChEBI" id="CHEBI:15378"/>
        <dbReference type="ChEBI" id="CHEBI:144029"/>
        <dbReference type="ChEBI" id="CHEBI:144051"/>
    </reaction>
    <physiologicalReaction direction="left-to-right" evidence="7">
        <dbReference type="Rhea" id="RHEA:60877"/>
    </physiologicalReaction>
</comment>
<feature type="binding site" evidence="8">
    <location>
        <position position="111"/>
    </location>
    <ligand>
        <name>Zn(2+)</name>
        <dbReference type="ChEBI" id="CHEBI:29105"/>
    </ligand>
</feature>
<dbReference type="NCBIfam" id="NF001299">
    <property type="entry name" value="PRK00241.1"/>
    <property type="match status" value="1"/>
</dbReference>
<evidence type="ECO:0000256" key="1">
    <source>
        <dbReference type="ARBA" id="ARBA00009595"/>
    </source>
</evidence>
<protein>
    <recommendedName>
        <fullName evidence="8">NAD-capped RNA hydrolase NudC</fullName>
        <shortName evidence="8">DeNADding enzyme NudC</shortName>
        <ecNumber evidence="8">3.6.1.-</ecNumber>
    </recommendedName>
    <alternativeName>
        <fullName evidence="8">NADH pyrophosphatase</fullName>
        <ecNumber evidence="8">3.6.1.22</ecNumber>
    </alternativeName>
</protein>
<evidence type="ECO:0000256" key="3">
    <source>
        <dbReference type="ARBA" id="ARBA00022801"/>
    </source>
</evidence>
<accession>A0ABV7ZFD7</accession>
<comment type="similarity">
    <text evidence="1 8">Belongs to the Nudix hydrolase family. NudC subfamily.</text>
</comment>
<dbReference type="RefSeq" id="WP_322472078.1">
    <property type="nucleotide sequence ID" value="NZ_JBHRZG010000024.1"/>
</dbReference>
<feature type="binding site" evidence="8">
    <location>
        <position position="81"/>
    </location>
    <ligand>
        <name>substrate</name>
    </ligand>
</feature>
<sequence>MSATELPAAFVPDRTLVPGSDATWFVFDGHRLVLRGGDALPTGTELPVVDAVALGTLDGMPLFAGGLDGDVPPGFEAVPLRAAFGKLDEAHMGVAGYAAQLVDFVRTHRYCGRCATPLVESGHERSRVCPACGLTVYPRVAPVAMVLIRRGEGPQTELLLARGPHFAPGMYSALAGFVEPSETLEHAAHREVREEVGVAITNLAYVLSQPWPFPHSLMVGFDAVYAGGDIVPQPGEIEDARWFPVTALPTVPPRFSIARQLIDRAVNRALHSDGRAGDVASFPG</sequence>
<keyword evidence="6 8" id="KW-0464">Manganese</keyword>
<dbReference type="Pfam" id="PF00293">
    <property type="entry name" value="NUDIX"/>
    <property type="match status" value="1"/>
</dbReference>
<dbReference type="InterPro" id="IPR050241">
    <property type="entry name" value="NAD-cap_RNA_hydrolase_NudC"/>
</dbReference>
<dbReference type="PANTHER" id="PTHR42904">
    <property type="entry name" value="NUDIX HYDROLASE, NUDC SUBFAMILY"/>
    <property type="match status" value="1"/>
</dbReference>
<feature type="binding site" evidence="8">
    <location>
        <position position="175"/>
    </location>
    <ligand>
        <name>a divalent metal cation</name>
        <dbReference type="ChEBI" id="CHEBI:60240"/>
        <label>1</label>
    </ligand>
</feature>
<name>A0ABV7ZFD7_9DEIO</name>
<feature type="binding site" evidence="8">
    <location>
        <position position="124"/>
    </location>
    <ligand>
        <name>substrate</name>
    </ligand>
</feature>
<comment type="catalytic activity">
    <reaction evidence="8">
        <text>NAD(+) + H2O = beta-nicotinamide D-ribonucleotide + AMP + 2 H(+)</text>
        <dbReference type="Rhea" id="RHEA:11800"/>
        <dbReference type="ChEBI" id="CHEBI:14649"/>
        <dbReference type="ChEBI" id="CHEBI:15377"/>
        <dbReference type="ChEBI" id="CHEBI:15378"/>
        <dbReference type="ChEBI" id="CHEBI:57540"/>
        <dbReference type="ChEBI" id="CHEBI:456215"/>
        <dbReference type="EC" id="3.6.1.22"/>
    </reaction>
</comment>
<keyword evidence="2 8" id="KW-0479">Metal-binding</keyword>
<keyword evidence="3 8" id="KW-0378">Hydrolase</keyword>
<proteinExistence type="inferred from homology"/>
<evidence type="ECO:0000313" key="10">
    <source>
        <dbReference type="EMBL" id="MFC3835001.1"/>
    </source>
</evidence>
<evidence type="ECO:0000256" key="6">
    <source>
        <dbReference type="ARBA" id="ARBA00023211"/>
    </source>
</evidence>
<dbReference type="InterPro" id="IPR015375">
    <property type="entry name" value="NADH_PPase-like_N"/>
</dbReference>
<feature type="binding site" evidence="8">
    <location>
        <position position="114"/>
    </location>
    <ligand>
        <name>Zn(2+)</name>
        <dbReference type="ChEBI" id="CHEBI:29105"/>
    </ligand>
</feature>
<comment type="caution">
    <text evidence="8">Lacks conserved residue(s) required for the propagation of feature annotation.</text>
</comment>
<dbReference type="PROSITE" id="PS00893">
    <property type="entry name" value="NUDIX_BOX"/>
    <property type="match status" value="1"/>
</dbReference>
<dbReference type="EMBL" id="JBHRZG010000024">
    <property type="protein sequence ID" value="MFC3835001.1"/>
    <property type="molecule type" value="Genomic_DNA"/>
</dbReference>
<keyword evidence="5 8" id="KW-0520">NAD</keyword>
<keyword evidence="4 8" id="KW-0460">Magnesium</keyword>
<dbReference type="EC" id="3.6.1.-" evidence="8"/>
<feature type="binding site" evidence="8">
    <location>
        <position position="129"/>
    </location>
    <ligand>
        <name>Zn(2+)</name>
        <dbReference type="ChEBI" id="CHEBI:29105"/>
    </ligand>
</feature>
<dbReference type="InterPro" id="IPR020084">
    <property type="entry name" value="NUDIX_hydrolase_CS"/>
</dbReference>
<dbReference type="Pfam" id="PF09296">
    <property type="entry name" value="NUDIX-like"/>
    <property type="match status" value="1"/>
</dbReference>
<comment type="function">
    <text evidence="8">mRNA decapping enzyme that specifically removes the nicotinamide adenine dinucleotide (NAD) cap from a subset of mRNAs by hydrolyzing the diphosphate linkage to produce nicotinamide mononucleotide (NMN) and 5' monophosphate mRNA. The NAD-cap is present at the 5'-end of some mRNAs and stabilizes RNA against 5'-processing. Has preference for mRNAs with a 5'-end purine. Catalyzes the hydrolysis of a broad range of dinucleotide pyrophosphates.</text>
</comment>
<feature type="binding site" evidence="8">
    <location>
        <position position="195"/>
    </location>
    <ligand>
        <name>a divalent metal cation</name>
        <dbReference type="ChEBI" id="CHEBI:60240"/>
        <label>3</label>
    </ligand>
</feature>
<gene>
    <name evidence="8 10" type="primary">nudC</name>
    <name evidence="10" type="ORF">ACFOSB_19245</name>
</gene>
<dbReference type="Pfam" id="PF09297">
    <property type="entry name" value="Zn_ribbon_NUD"/>
    <property type="match status" value="1"/>
</dbReference>
<dbReference type="HAMAP" id="MF_00297">
    <property type="entry name" value="Nudix_NudC"/>
    <property type="match status" value="1"/>
</dbReference>
<evidence type="ECO:0000256" key="7">
    <source>
        <dbReference type="ARBA" id="ARBA00023679"/>
    </source>
</evidence>
<comment type="cofactor">
    <cofactor evidence="8">
        <name>Zn(2+)</name>
        <dbReference type="ChEBI" id="CHEBI:29105"/>
    </cofactor>
    <text evidence="8">Binds 1 zinc ion per subunit.</text>
</comment>
<feature type="binding site" evidence="8">
    <location>
        <begin position="209"/>
        <end position="216"/>
    </location>
    <ligand>
        <name>substrate</name>
    </ligand>
</feature>
<dbReference type="InterPro" id="IPR015797">
    <property type="entry name" value="NUDIX_hydrolase-like_dom_sf"/>
</dbReference>
<evidence type="ECO:0000256" key="8">
    <source>
        <dbReference type="HAMAP-Rule" id="MF_00297"/>
    </source>
</evidence>
<feature type="binding site" evidence="8">
    <location>
        <position position="137"/>
    </location>
    <ligand>
        <name>substrate</name>
    </ligand>
</feature>
<organism evidence="10 11">
    <name type="scientific">Deinococcus rufus</name>
    <dbReference type="NCBI Taxonomy" id="2136097"/>
    <lineage>
        <taxon>Bacteria</taxon>
        <taxon>Thermotogati</taxon>
        <taxon>Deinococcota</taxon>
        <taxon>Deinococci</taxon>
        <taxon>Deinococcales</taxon>
        <taxon>Deinococcaceae</taxon>
        <taxon>Deinococcus</taxon>
    </lineage>
</organism>
<dbReference type="InterPro" id="IPR049734">
    <property type="entry name" value="NudC-like_C"/>
</dbReference>
<comment type="caution">
    <text evidence="10">The sequence shown here is derived from an EMBL/GenBank/DDBJ whole genome shotgun (WGS) entry which is preliminary data.</text>
</comment>
<dbReference type="SUPFAM" id="SSF55811">
    <property type="entry name" value="Nudix"/>
    <property type="match status" value="2"/>
</dbReference>
<feature type="binding site" evidence="8">
    <location>
        <position position="191"/>
    </location>
    <ligand>
        <name>a divalent metal cation</name>
        <dbReference type="ChEBI" id="CHEBI:60240"/>
        <label>3</label>
    </ligand>
</feature>
<feature type="binding site" evidence="8">
    <location>
        <position position="236"/>
    </location>
    <ligand>
        <name>a divalent metal cation</name>
        <dbReference type="ChEBI" id="CHEBI:60240"/>
        <label>3</label>
    </ligand>
</feature>
<dbReference type="GO" id="GO:0016787">
    <property type="term" value="F:hydrolase activity"/>
    <property type="evidence" value="ECO:0007669"/>
    <property type="project" value="UniProtKB-KW"/>
</dbReference>
<dbReference type="EC" id="3.6.1.22" evidence="8"/>
<dbReference type="Proteomes" id="UP001595803">
    <property type="component" value="Unassembled WGS sequence"/>
</dbReference>
<feature type="short sequence motif" description="Nudix box" evidence="8">
    <location>
        <begin position="176"/>
        <end position="197"/>
    </location>
</feature>